<dbReference type="RefSeq" id="XP_053026840.1">
    <property type="nucleotide sequence ID" value="XM_053162855.1"/>
</dbReference>
<dbReference type="Proteomes" id="UP001164743">
    <property type="component" value="Chromosome 14A"/>
</dbReference>
<evidence type="ECO:0000313" key="1">
    <source>
        <dbReference type="EMBL" id="WAQ91285.1"/>
    </source>
</evidence>
<gene>
    <name evidence="1" type="ORF">PtA15_14A167</name>
</gene>
<dbReference type="EMBL" id="CP110434">
    <property type="protein sequence ID" value="WAQ91285.1"/>
    <property type="molecule type" value="Genomic_DNA"/>
</dbReference>
<reference evidence="1" key="1">
    <citation type="submission" date="2022-10" db="EMBL/GenBank/DDBJ databases">
        <title>Puccinia triticina Genome sequencing and assembly.</title>
        <authorList>
            <person name="Li C."/>
        </authorList>
    </citation>
    <scope>NUCLEOTIDE SEQUENCE</scope>
    <source>
        <strain evidence="1">Pt15</strain>
    </source>
</reference>
<organism evidence="1 2">
    <name type="scientific">Puccinia triticina</name>
    <dbReference type="NCBI Taxonomy" id="208348"/>
    <lineage>
        <taxon>Eukaryota</taxon>
        <taxon>Fungi</taxon>
        <taxon>Dikarya</taxon>
        <taxon>Basidiomycota</taxon>
        <taxon>Pucciniomycotina</taxon>
        <taxon>Pucciniomycetes</taxon>
        <taxon>Pucciniales</taxon>
        <taxon>Pucciniaceae</taxon>
        <taxon>Puccinia</taxon>
    </lineage>
</organism>
<dbReference type="GeneID" id="77803750"/>
<evidence type="ECO:0000313" key="2">
    <source>
        <dbReference type="Proteomes" id="UP001164743"/>
    </source>
</evidence>
<proteinExistence type="predicted"/>
<protein>
    <submittedName>
        <fullName evidence="1">Uncharacterized protein</fullName>
    </submittedName>
</protein>
<accession>A0ABY7D225</accession>
<keyword evidence="2" id="KW-1185">Reference proteome</keyword>
<name>A0ABY7D225_9BASI</name>
<sequence>MVVEATDTGRGGLAAGGSIRFWTPCASGLTLGVPLTAGEAGTVSTGAWAELKSAATPLSVDAVLTAGEAGALELAFPTAGGAELLLADAWLGLRLDTKKLCSDV</sequence>